<proteinExistence type="predicted"/>
<dbReference type="Proteomes" id="UP000684084">
    <property type="component" value="Unassembled WGS sequence"/>
</dbReference>
<reference evidence="1" key="1">
    <citation type="submission" date="2020-05" db="EMBL/GenBank/DDBJ databases">
        <authorList>
            <person name="Rincon C."/>
            <person name="Sanders R I."/>
            <person name="Robbins C."/>
            <person name="Chaturvedi A."/>
        </authorList>
    </citation>
    <scope>NUCLEOTIDE SEQUENCE</scope>
    <source>
        <strain evidence="1">CHB12</strain>
    </source>
</reference>
<evidence type="ECO:0000313" key="2">
    <source>
        <dbReference type="Proteomes" id="UP000684084"/>
    </source>
</evidence>
<name>A0A915YW48_9GLOM</name>
<dbReference type="AlphaFoldDB" id="A0A915YW48"/>
<dbReference type="EMBL" id="CAGKOT010000007">
    <property type="protein sequence ID" value="CAB5349362.1"/>
    <property type="molecule type" value="Genomic_DNA"/>
</dbReference>
<evidence type="ECO:0000313" key="1">
    <source>
        <dbReference type="EMBL" id="CAB5349362.1"/>
    </source>
</evidence>
<gene>
    <name evidence="1" type="ORF">CHRIB12_LOCUS4692</name>
</gene>
<accession>A0A915YW48</accession>
<comment type="caution">
    <text evidence="1">The sequence shown here is derived from an EMBL/GenBank/DDBJ whole genome shotgun (WGS) entry which is preliminary data.</text>
</comment>
<sequence>MKATKVIMKFAMNASIWTFDNLRDFNTTRQKATWPVNHLLIWIEVSGRLTDTFYKDNLKKPFSSGER</sequence>
<organism evidence="1 2">
    <name type="scientific">Rhizophagus irregularis</name>
    <dbReference type="NCBI Taxonomy" id="588596"/>
    <lineage>
        <taxon>Eukaryota</taxon>
        <taxon>Fungi</taxon>
        <taxon>Fungi incertae sedis</taxon>
        <taxon>Mucoromycota</taxon>
        <taxon>Glomeromycotina</taxon>
        <taxon>Glomeromycetes</taxon>
        <taxon>Glomerales</taxon>
        <taxon>Glomeraceae</taxon>
        <taxon>Rhizophagus</taxon>
    </lineage>
</organism>
<protein>
    <submittedName>
        <fullName evidence="1">Uncharacterized protein</fullName>
    </submittedName>
</protein>